<dbReference type="Pfam" id="PF08238">
    <property type="entry name" value="Sel1"/>
    <property type="match status" value="4"/>
</dbReference>
<name>A0ABX0TWL5_9SPHN</name>
<proteinExistence type="predicted"/>
<protein>
    <recommendedName>
        <fullName evidence="3">Sel1 repeat family protein</fullName>
    </recommendedName>
</protein>
<comment type="caution">
    <text evidence="1">The sequence shown here is derived from an EMBL/GenBank/DDBJ whole genome shotgun (WGS) entry which is preliminary data.</text>
</comment>
<accession>A0ABX0TWL5</accession>
<dbReference type="InterPro" id="IPR011990">
    <property type="entry name" value="TPR-like_helical_dom_sf"/>
</dbReference>
<dbReference type="Gene3D" id="1.25.40.10">
    <property type="entry name" value="Tetratricopeptide repeat domain"/>
    <property type="match status" value="1"/>
</dbReference>
<sequence length="210" mass="22925">MAAAKAGLSEAQAIYGQMLLDGDGVLKDEQAAVGWFWKAANQGHVMAINMIGRCYDLGWGVAVDKARAAEWYRAAADRGLDWAMYNLGTLLALGHGVAEDRPAALALFRKAVDLTGNPKAINFIGSFHEDGWVVERDMAEAARCYAQAAEGGDFRGMFNHARMLIDAGRLEDAKPWIDRAIEAGNPRFRAQVQQWLQAQPTLMASGSIER</sequence>
<keyword evidence="2" id="KW-1185">Reference proteome</keyword>
<reference evidence="1 2" key="1">
    <citation type="submission" date="2020-03" db="EMBL/GenBank/DDBJ databases">
        <title>Genomic Encyclopedia of Type Strains, Phase III (KMG-III): the genomes of soil and plant-associated and newly described type strains.</title>
        <authorList>
            <person name="Whitman W."/>
        </authorList>
    </citation>
    <scope>NUCLEOTIDE SEQUENCE [LARGE SCALE GENOMIC DNA]</scope>
    <source>
        <strain evidence="1 2">CECT 8804</strain>
    </source>
</reference>
<dbReference type="Proteomes" id="UP000727456">
    <property type="component" value="Unassembled WGS sequence"/>
</dbReference>
<dbReference type="PANTHER" id="PTHR43628">
    <property type="entry name" value="ACTIVATOR OF C KINASE PROTEIN 1-RELATED"/>
    <property type="match status" value="1"/>
</dbReference>
<dbReference type="InterPro" id="IPR006597">
    <property type="entry name" value="Sel1-like"/>
</dbReference>
<evidence type="ECO:0000313" key="2">
    <source>
        <dbReference type="Proteomes" id="UP000727456"/>
    </source>
</evidence>
<organism evidence="1 2">
    <name type="scientific">Sphingomonas vulcanisoli</name>
    <dbReference type="NCBI Taxonomy" id="1658060"/>
    <lineage>
        <taxon>Bacteria</taxon>
        <taxon>Pseudomonadati</taxon>
        <taxon>Pseudomonadota</taxon>
        <taxon>Alphaproteobacteria</taxon>
        <taxon>Sphingomonadales</taxon>
        <taxon>Sphingomonadaceae</taxon>
        <taxon>Sphingomonas</taxon>
    </lineage>
</organism>
<dbReference type="PANTHER" id="PTHR43628:SF1">
    <property type="entry name" value="CHITIN SYNTHASE REGULATORY FACTOR 2-RELATED"/>
    <property type="match status" value="1"/>
</dbReference>
<dbReference type="SUPFAM" id="SSF81901">
    <property type="entry name" value="HCP-like"/>
    <property type="match status" value="1"/>
</dbReference>
<gene>
    <name evidence="1" type="ORF">FHS31_002399</name>
</gene>
<dbReference type="EMBL" id="JAAOZC010000006">
    <property type="protein sequence ID" value="NIJ08775.1"/>
    <property type="molecule type" value="Genomic_DNA"/>
</dbReference>
<evidence type="ECO:0000313" key="1">
    <source>
        <dbReference type="EMBL" id="NIJ08775.1"/>
    </source>
</evidence>
<dbReference type="InterPro" id="IPR052945">
    <property type="entry name" value="Mitotic_Regulator"/>
</dbReference>
<dbReference type="SMART" id="SM00671">
    <property type="entry name" value="SEL1"/>
    <property type="match status" value="4"/>
</dbReference>
<evidence type="ECO:0008006" key="3">
    <source>
        <dbReference type="Google" id="ProtNLM"/>
    </source>
</evidence>